<dbReference type="KEGG" id="slf:JEQ17_00130"/>
<dbReference type="AlphaFoldDB" id="A0A7T7L4L6"/>
<evidence type="ECO:0000313" key="3">
    <source>
        <dbReference type="Proteomes" id="UP000595636"/>
    </source>
</evidence>
<organism evidence="2 3">
    <name type="scientific">Streptomyces liliifuscus</name>
    <dbReference type="NCBI Taxonomy" id="2797636"/>
    <lineage>
        <taxon>Bacteria</taxon>
        <taxon>Bacillati</taxon>
        <taxon>Actinomycetota</taxon>
        <taxon>Actinomycetes</taxon>
        <taxon>Kitasatosporales</taxon>
        <taxon>Streptomycetaceae</taxon>
        <taxon>Streptomyces</taxon>
    </lineage>
</organism>
<reference evidence="2 3" key="1">
    <citation type="submission" date="2020-12" db="EMBL/GenBank/DDBJ databases">
        <title>A novel species.</title>
        <authorList>
            <person name="Li K."/>
        </authorList>
    </citation>
    <scope>NUCLEOTIDE SEQUENCE [LARGE SCALE GENOMIC DNA]</scope>
    <source>
        <strain evidence="2 3">ZYC-3</strain>
    </source>
</reference>
<sequence>MHYGGCFLKNGDVIDRSTICLGRRRNTCVTEDIGDRTPAIGHWPAP</sequence>
<accession>A0A7T7L4L6</accession>
<protein>
    <submittedName>
        <fullName evidence="2">Uncharacterized protein</fullName>
    </submittedName>
</protein>
<dbReference type="RefSeq" id="WP_200393231.1">
    <property type="nucleotide sequence ID" value="NZ_CP066831.1"/>
</dbReference>
<evidence type="ECO:0000313" key="1">
    <source>
        <dbReference type="EMBL" id="QQM38067.1"/>
    </source>
</evidence>
<proteinExistence type="predicted"/>
<dbReference type="KEGG" id="slf:JEQ17_47925"/>
<keyword evidence="3" id="KW-1185">Reference proteome</keyword>
<name>A0A7T7L4L6_9ACTN</name>
<evidence type="ECO:0000313" key="2">
    <source>
        <dbReference type="EMBL" id="QQM46374.1"/>
    </source>
</evidence>
<dbReference type="Proteomes" id="UP000595636">
    <property type="component" value="Chromosome"/>
</dbReference>
<dbReference type="EMBL" id="CP066831">
    <property type="protein sequence ID" value="QQM38067.1"/>
    <property type="molecule type" value="Genomic_DNA"/>
</dbReference>
<dbReference type="EMBL" id="CP066831">
    <property type="protein sequence ID" value="QQM46374.1"/>
    <property type="molecule type" value="Genomic_DNA"/>
</dbReference>
<gene>
    <name evidence="1" type="ORF">JEQ17_00130</name>
    <name evidence="2" type="ORF">JEQ17_47925</name>
</gene>